<keyword evidence="1" id="KW-0812">Transmembrane</keyword>
<feature type="transmembrane region" description="Helical" evidence="1">
    <location>
        <begin position="55"/>
        <end position="75"/>
    </location>
</feature>
<dbReference type="Proteomes" id="UP000516404">
    <property type="component" value="Chromosome"/>
</dbReference>
<proteinExistence type="predicted"/>
<dbReference type="KEGG" id="rter:IDM49_09580"/>
<keyword evidence="1" id="KW-1133">Transmembrane helix</keyword>
<evidence type="ECO:0000256" key="1">
    <source>
        <dbReference type="SAM" id="Phobius"/>
    </source>
</evidence>
<evidence type="ECO:0000313" key="3">
    <source>
        <dbReference type="Proteomes" id="UP000516404"/>
    </source>
</evidence>
<dbReference type="RefSeq" id="WP_190724347.1">
    <property type="nucleotide sequence ID" value="NZ_CP061539.1"/>
</dbReference>
<feature type="transmembrane region" description="Helical" evidence="1">
    <location>
        <begin position="200"/>
        <end position="219"/>
    </location>
</feature>
<evidence type="ECO:0008006" key="4">
    <source>
        <dbReference type="Google" id="ProtNLM"/>
    </source>
</evidence>
<dbReference type="GeneID" id="96624489"/>
<keyword evidence="1" id="KW-0472">Membrane</keyword>
<sequence length="231" mass="26071">MAEHAHQVPDKYGDVTAIYHPRMNSYGRRLMAAFPPILLAAGIIAFILYKRPLLPFMMILLLILVGTFFAVYSFLKPAIVVRTNTHILRGKMFGWQAVPLANIEHTVFAERLTPKKVIKQEEQGAKFISKGVPAMWAINDKRKRILRLDGRIWDAKNLRTIASDIAPQTTVYPKINVTQMAKVWPGLVTFNELHPGWRSALIAVVTAIVILAIALGFLVPDDVLRQYHLIP</sequence>
<dbReference type="AlphaFoldDB" id="A0A7H2BCR5"/>
<feature type="transmembrane region" description="Helical" evidence="1">
    <location>
        <begin position="30"/>
        <end position="49"/>
    </location>
</feature>
<evidence type="ECO:0000313" key="2">
    <source>
        <dbReference type="EMBL" id="QNV37461.1"/>
    </source>
</evidence>
<protein>
    <recommendedName>
        <fullName evidence="4">PH domain-containing protein</fullName>
    </recommendedName>
</protein>
<accession>A0A7H2BCR5</accession>
<gene>
    <name evidence="2" type="ORF">IDM49_09580</name>
</gene>
<organism evidence="2 3">
    <name type="scientific">Rothia terrae</name>
    <dbReference type="NCBI Taxonomy" id="396015"/>
    <lineage>
        <taxon>Bacteria</taxon>
        <taxon>Bacillati</taxon>
        <taxon>Actinomycetota</taxon>
        <taxon>Actinomycetes</taxon>
        <taxon>Micrococcales</taxon>
        <taxon>Micrococcaceae</taxon>
        <taxon>Rothia</taxon>
    </lineage>
</organism>
<reference evidence="2 3" key="1">
    <citation type="submission" date="2020-09" db="EMBL/GenBank/DDBJ databases">
        <title>Investigation of environmental microbes.</title>
        <authorList>
            <person name="Ou Y."/>
            <person name="Kang Q."/>
        </authorList>
    </citation>
    <scope>NUCLEOTIDE SEQUENCE [LARGE SCALE GENOMIC DNA]</scope>
    <source>
        <strain evidence="2 3">KJZ-14</strain>
    </source>
</reference>
<dbReference type="EMBL" id="CP061539">
    <property type="protein sequence ID" value="QNV37461.1"/>
    <property type="molecule type" value="Genomic_DNA"/>
</dbReference>
<keyword evidence="3" id="KW-1185">Reference proteome</keyword>
<name>A0A7H2BCR5_9MICC</name>